<proteinExistence type="predicted"/>
<dbReference type="PANTHER" id="PTHR46197">
    <property type="entry name" value="PROTEIN ABHD14B-LIKE"/>
    <property type="match status" value="1"/>
</dbReference>
<protein>
    <recommendedName>
        <fullName evidence="7">Alpha/beta hydrolase</fullName>
    </recommendedName>
</protein>
<dbReference type="OrthoDB" id="284184at2759"/>
<name>A0A9K3KWJ1_9STRA</name>
<comment type="caution">
    <text evidence="5">The sequence shown here is derived from an EMBL/GenBank/DDBJ whole genome shotgun (WGS) entry which is preliminary data.</text>
</comment>
<dbReference type="EMBL" id="JAGRRH010000018">
    <property type="protein sequence ID" value="KAG7350871.1"/>
    <property type="molecule type" value="Genomic_DNA"/>
</dbReference>
<dbReference type="PANTHER" id="PTHR46197:SF3">
    <property type="entry name" value="AB HYDROLASE-1 DOMAIN-CONTAINING PROTEIN"/>
    <property type="match status" value="1"/>
</dbReference>
<keyword evidence="4" id="KW-1133">Transmembrane helix</keyword>
<dbReference type="GO" id="GO:0005737">
    <property type="term" value="C:cytoplasm"/>
    <property type="evidence" value="ECO:0007669"/>
    <property type="project" value="UniProtKB-SubCell"/>
</dbReference>
<evidence type="ECO:0000313" key="6">
    <source>
        <dbReference type="Proteomes" id="UP000693970"/>
    </source>
</evidence>
<evidence type="ECO:0000256" key="2">
    <source>
        <dbReference type="ARBA" id="ARBA00022490"/>
    </source>
</evidence>
<evidence type="ECO:0000256" key="4">
    <source>
        <dbReference type="SAM" id="Phobius"/>
    </source>
</evidence>
<keyword evidence="4" id="KW-0812">Transmembrane</keyword>
<evidence type="ECO:0000256" key="1">
    <source>
        <dbReference type="ARBA" id="ARBA00004496"/>
    </source>
</evidence>
<accession>A0A9K3KWJ1</accession>
<evidence type="ECO:0000256" key="3">
    <source>
        <dbReference type="SAM" id="MobiDB-lite"/>
    </source>
</evidence>
<feature type="compositionally biased region" description="Low complexity" evidence="3">
    <location>
        <begin position="52"/>
        <end position="65"/>
    </location>
</feature>
<dbReference type="AlphaFoldDB" id="A0A9K3KWJ1"/>
<keyword evidence="6" id="KW-1185">Reference proteome</keyword>
<evidence type="ECO:0008006" key="7">
    <source>
        <dbReference type="Google" id="ProtNLM"/>
    </source>
</evidence>
<evidence type="ECO:0000313" key="5">
    <source>
        <dbReference type="EMBL" id="KAG7350871.1"/>
    </source>
</evidence>
<gene>
    <name evidence="5" type="ORF">IV203_010231</name>
</gene>
<sequence length="343" mass="35886">MSTEFENSKDGIVSPRPTRKVFIGVLILVLIIVSVTVGIVVSGNNKKEQDQAAASSSSSSSMSNSGIAPFPPPTFSPTKPAVITPSHSSAADSPTMVPIGSLEVTEAPSMVITTATPQTNPPTSSATATTIAPTSLSSTWSNPGETISGTTRNGMAYLRCANPTNNKQIVLLHGASFSKETWESHDMISKFCDGAQIVVALDFPVSTNYQGLMQVLDDLRVGDGMEPALISKPVTLVSPSASGYAMVSWIMSGTDLSVIPSYISEWVPVATGSLVSASDEQISALQTLPNFRVLAINGNDDSAGGKYSARLADLANATAVALVGRHAVYLQSPDDFVQTILDF</sequence>
<feature type="transmembrane region" description="Helical" evidence="4">
    <location>
        <begin position="21"/>
        <end position="41"/>
    </location>
</feature>
<keyword evidence="2" id="KW-0963">Cytoplasm</keyword>
<comment type="subcellular location">
    <subcellularLocation>
        <location evidence="1">Cytoplasm</location>
    </subcellularLocation>
</comment>
<reference evidence="5" key="1">
    <citation type="journal article" date="2021" name="Sci. Rep.">
        <title>Diploid genomic architecture of Nitzschia inconspicua, an elite biomass production diatom.</title>
        <authorList>
            <person name="Oliver A."/>
            <person name="Podell S."/>
            <person name="Pinowska A."/>
            <person name="Traller J.C."/>
            <person name="Smith S.R."/>
            <person name="McClure R."/>
            <person name="Beliaev A."/>
            <person name="Bohutskyi P."/>
            <person name="Hill E.A."/>
            <person name="Rabines A."/>
            <person name="Zheng H."/>
            <person name="Allen L.Z."/>
            <person name="Kuo A."/>
            <person name="Grigoriev I.V."/>
            <person name="Allen A.E."/>
            <person name="Hazlebeck D."/>
            <person name="Allen E.E."/>
        </authorList>
    </citation>
    <scope>NUCLEOTIDE SEQUENCE</scope>
    <source>
        <strain evidence="5">Hildebrandi</strain>
    </source>
</reference>
<dbReference type="Proteomes" id="UP000693970">
    <property type="component" value="Unassembled WGS sequence"/>
</dbReference>
<feature type="region of interest" description="Disordered" evidence="3">
    <location>
        <begin position="46"/>
        <end position="96"/>
    </location>
</feature>
<keyword evidence="4" id="KW-0472">Membrane</keyword>
<reference evidence="5" key="2">
    <citation type="submission" date="2021-04" db="EMBL/GenBank/DDBJ databases">
        <authorList>
            <person name="Podell S."/>
        </authorList>
    </citation>
    <scope>NUCLEOTIDE SEQUENCE</scope>
    <source>
        <strain evidence="5">Hildebrandi</strain>
    </source>
</reference>
<organism evidence="5 6">
    <name type="scientific">Nitzschia inconspicua</name>
    <dbReference type="NCBI Taxonomy" id="303405"/>
    <lineage>
        <taxon>Eukaryota</taxon>
        <taxon>Sar</taxon>
        <taxon>Stramenopiles</taxon>
        <taxon>Ochrophyta</taxon>
        <taxon>Bacillariophyta</taxon>
        <taxon>Bacillariophyceae</taxon>
        <taxon>Bacillariophycidae</taxon>
        <taxon>Bacillariales</taxon>
        <taxon>Bacillariaceae</taxon>
        <taxon>Nitzschia</taxon>
    </lineage>
</organism>